<gene>
    <name evidence="4" type="ORF">NH26_21080</name>
</gene>
<dbReference type="Gene3D" id="3.40.50.2300">
    <property type="match status" value="1"/>
</dbReference>
<dbReference type="SMART" id="SM00448">
    <property type="entry name" value="REC"/>
    <property type="match status" value="1"/>
</dbReference>
<feature type="domain" description="Response regulatory" evidence="2">
    <location>
        <begin position="2"/>
        <end position="116"/>
    </location>
</feature>
<comment type="caution">
    <text evidence="4">The sequence shown here is derived from an EMBL/GenBank/DDBJ whole genome shotgun (WGS) entry which is preliminary data.</text>
</comment>
<evidence type="ECO:0000313" key="4">
    <source>
        <dbReference type="EMBL" id="OHX64775.1"/>
    </source>
</evidence>
<keyword evidence="1" id="KW-0597">Phosphoprotein</keyword>
<dbReference type="InterPro" id="IPR011006">
    <property type="entry name" value="CheY-like_superfamily"/>
</dbReference>
<name>A0A1S1YVC3_FLAPC</name>
<evidence type="ECO:0008006" key="6">
    <source>
        <dbReference type="Google" id="ProtNLM"/>
    </source>
</evidence>
<evidence type="ECO:0000256" key="1">
    <source>
        <dbReference type="PROSITE-ProRule" id="PRU00169"/>
    </source>
</evidence>
<dbReference type="SMART" id="SM00850">
    <property type="entry name" value="LytTR"/>
    <property type="match status" value="1"/>
</dbReference>
<dbReference type="Pfam" id="PF00072">
    <property type="entry name" value="Response_reg"/>
    <property type="match status" value="1"/>
</dbReference>
<protein>
    <recommendedName>
        <fullName evidence="6">DNA-binding response regulator</fullName>
    </recommendedName>
</protein>
<dbReference type="AlphaFoldDB" id="A0A1S1YVC3"/>
<dbReference type="InterPro" id="IPR007492">
    <property type="entry name" value="LytTR_DNA-bd_dom"/>
</dbReference>
<dbReference type="OrthoDB" id="1646880at2"/>
<dbReference type="InterPro" id="IPR046947">
    <property type="entry name" value="LytR-like"/>
</dbReference>
<evidence type="ECO:0000259" key="2">
    <source>
        <dbReference type="PROSITE" id="PS50110"/>
    </source>
</evidence>
<sequence>MKILIIEDEIPAQRYLKNIIEKTVSNCEFLFPIQSVEEGIEFFKSNQERPSLIFSDIELTDGLSFDIFKEVEVNIPIIFVTAYNDYALRAFEVNSIDYLLKPINENHIKLALDRFDNKMINSISQDTVSVISDKIENEEESFRNRIWINQPTNLSIASVKEIHAFQSENKTVYVHQDGGVSGTIDMTLDKLERELNPVDFFRINRQFIVNVNGVVSIEPHYNGKWVLRLKSDSQLEVIIPKEKVSKFKQWMVK</sequence>
<dbReference type="Proteomes" id="UP000179797">
    <property type="component" value="Unassembled WGS sequence"/>
</dbReference>
<proteinExistence type="predicted"/>
<dbReference type="PANTHER" id="PTHR37299">
    <property type="entry name" value="TRANSCRIPTIONAL REGULATOR-RELATED"/>
    <property type="match status" value="1"/>
</dbReference>
<dbReference type="InterPro" id="IPR001789">
    <property type="entry name" value="Sig_transdc_resp-reg_receiver"/>
</dbReference>
<dbReference type="PANTHER" id="PTHR37299:SF1">
    <property type="entry name" value="STAGE 0 SPORULATION PROTEIN A HOMOLOG"/>
    <property type="match status" value="1"/>
</dbReference>
<dbReference type="GO" id="GO:0000156">
    <property type="term" value="F:phosphorelay response regulator activity"/>
    <property type="evidence" value="ECO:0007669"/>
    <property type="project" value="InterPro"/>
</dbReference>
<keyword evidence="5" id="KW-1185">Reference proteome</keyword>
<dbReference type="EMBL" id="JRYR02000002">
    <property type="protein sequence ID" value="OHX64775.1"/>
    <property type="molecule type" value="Genomic_DNA"/>
</dbReference>
<dbReference type="GO" id="GO:0003677">
    <property type="term" value="F:DNA binding"/>
    <property type="evidence" value="ECO:0007669"/>
    <property type="project" value="InterPro"/>
</dbReference>
<dbReference type="STRING" id="915059.NH26_21080"/>
<feature type="modified residue" description="4-aspartylphosphate" evidence="1">
    <location>
        <position position="56"/>
    </location>
</feature>
<dbReference type="PROSITE" id="PS50930">
    <property type="entry name" value="HTH_LYTTR"/>
    <property type="match status" value="1"/>
</dbReference>
<dbReference type="Gene3D" id="2.40.50.1020">
    <property type="entry name" value="LytTr DNA-binding domain"/>
    <property type="match status" value="1"/>
</dbReference>
<dbReference type="PROSITE" id="PS50110">
    <property type="entry name" value="RESPONSE_REGULATORY"/>
    <property type="match status" value="1"/>
</dbReference>
<dbReference type="SUPFAM" id="SSF52172">
    <property type="entry name" value="CheY-like"/>
    <property type="match status" value="1"/>
</dbReference>
<dbReference type="RefSeq" id="WP_044226393.1">
    <property type="nucleotide sequence ID" value="NZ_JRYR02000002.1"/>
</dbReference>
<reference evidence="4 5" key="1">
    <citation type="journal article" date="2012" name="Int. J. Syst. Evol. Microbiol.">
        <title>Flammeovirga pacifica sp. nov., isolated from deep-sea sediment.</title>
        <authorList>
            <person name="Xu H."/>
            <person name="Fu Y."/>
            <person name="Yang N."/>
            <person name="Ding Z."/>
            <person name="Lai Q."/>
            <person name="Zeng R."/>
        </authorList>
    </citation>
    <scope>NUCLEOTIDE SEQUENCE [LARGE SCALE GENOMIC DNA]</scope>
    <source>
        <strain evidence="5">DSM 24597 / LMG 26175 / WPAGA1</strain>
    </source>
</reference>
<dbReference type="Pfam" id="PF04397">
    <property type="entry name" value="LytTR"/>
    <property type="match status" value="1"/>
</dbReference>
<accession>A0A1S1YVC3</accession>
<organism evidence="4 5">
    <name type="scientific">Flammeovirga pacifica</name>
    <dbReference type="NCBI Taxonomy" id="915059"/>
    <lineage>
        <taxon>Bacteria</taxon>
        <taxon>Pseudomonadati</taxon>
        <taxon>Bacteroidota</taxon>
        <taxon>Cytophagia</taxon>
        <taxon>Cytophagales</taxon>
        <taxon>Flammeovirgaceae</taxon>
        <taxon>Flammeovirga</taxon>
    </lineage>
</organism>
<evidence type="ECO:0000259" key="3">
    <source>
        <dbReference type="PROSITE" id="PS50930"/>
    </source>
</evidence>
<feature type="domain" description="HTH LytTR-type" evidence="3">
    <location>
        <begin position="146"/>
        <end position="253"/>
    </location>
</feature>
<evidence type="ECO:0000313" key="5">
    <source>
        <dbReference type="Proteomes" id="UP000179797"/>
    </source>
</evidence>